<dbReference type="InterPro" id="IPR017850">
    <property type="entry name" value="Alkaline_phosphatase_core_sf"/>
</dbReference>
<evidence type="ECO:0000313" key="9">
    <source>
        <dbReference type="Proteomes" id="UP000471298"/>
    </source>
</evidence>
<dbReference type="EMBL" id="WHNW01000012">
    <property type="protein sequence ID" value="MPV86855.1"/>
    <property type="molecule type" value="Genomic_DNA"/>
</dbReference>
<gene>
    <name evidence="8" type="ORF">GCU85_08970</name>
</gene>
<accession>A0A6N7EZ99</accession>
<feature type="transmembrane region" description="Helical" evidence="6">
    <location>
        <begin position="133"/>
        <end position="151"/>
    </location>
</feature>
<feature type="domain" description="Sulfatase N-terminal" evidence="7">
    <location>
        <begin position="232"/>
        <end position="502"/>
    </location>
</feature>
<proteinExistence type="predicted"/>
<dbReference type="PANTHER" id="PTHR47371">
    <property type="entry name" value="LIPOTEICHOIC ACID SYNTHASE"/>
    <property type="match status" value="1"/>
</dbReference>
<dbReference type="AlphaFoldDB" id="A0A6N7EZ99"/>
<feature type="transmembrane region" description="Helical" evidence="6">
    <location>
        <begin position="12"/>
        <end position="34"/>
    </location>
</feature>
<evidence type="ECO:0000256" key="3">
    <source>
        <dbReference type="ARBA" id="ARBA00022692"/>
    </source>
</evidence>
<evidence type="ECO:0000313" key="8">
    <source>
        <dbReference type="EMBL" id="MPV86855.1"/>
    </source>
</evidence>
<keyword evidence="4 6" id="KW-1133">Transmembrane helix</keyword>
<dbReference type="GO" id="GO:0016740">
    <property type="term" value="F:transferase activity"/>
    <property type="evidence" value="ECO:0007669"/>
    <property type="project" value="UniProtKB-KW"/>
</dbReference>
<dbReference type="CDD" id="cd16015">
    <property type="entry name" value="LTA_synthase"/>
    <property type="match status" value="1"/>
</dbReference>
<name>A0A6N7EZ99_9GAMM</name>
<dbReference type="PANTHER" id="PTHR47371:SF3">
    <property type="entry name" value="PHOSPHOGLYCEROL TRANSFERASE I"/>
    <property type="match status" value="1"/>
</dbReference>
<evidence type="ECO:0000256" key="1">
    <source>
        <dbReference type="ARBA" id="ARBA00004651"/>
    </source>
</evidence>
<dbReference type="GO" id="GO:0005886">
    <property type="term" value="C:plasma membrane"/>
    <property type="evidence" value="ECO:0007669"/>
    <property type="project" value="UniProtKB-SubCell"/>
</dbReference>
<protein>
    <submittedName>
        <fullName evidence="8">Sulfatase-like hydrolase/transferase</fullName>
    </submittedName>
</protein>
<organism evidence="8 9">
    <name type="scientific">Ostreibacterium oceani</name>
    <dbReference type="NCBI Taxonomy" id="2654998"/>
    <lineage>
        <taxon>Bacteria</taxon>
        <taxon>Pseudomonadati</taxon>
        <taxon>Pseudomonadota</taxon>
        <taxon>Gammaproteobacteria</taxon>
        <taxon>Cardiobacteriales</taxon>
        <taxon>Ostreibacteriaceae</taxon>
        <taxon>Ostreibacterium</taxon>
    </lineage>
</organism>
<keyword evidence="3 6" id="KW-0812">Transmembrane</keyword>
<keyword evidence="2" id="KW-1003">Cell membrane</keyword>
<comment type="caution">
    <text evidence="8">The sequence shown here is derived from an EMBL/GenBank/DDBJ whole genome shotgun (WGS) entry which is preliminary data.</text>
</comment>
<feature type="transmembrane region" description="Helical" evidence="6">
    <location>
        <begin position="54"/>
        <end position="75"/>
    </location>
</feature>
<keyword evidence="5 6" id="KW-0472">Membrane</keyword>
<dbReference type="SUPFAM" id="SSF53649">
    <property type="entry name" value="Alkaline phosphatase-like"/>
    <property type="match status" value="1"/>
</dbReference>
<sequence length="612" mass="68491">MKIRMLRVGKKIAINALLFWPAIALLGAMAYRAYSVEGMLGDYTRCQGCFVEWTLISDATVVAAIFTLLWLSFWAKQRVIRLSLRMTALLVTLLYLADIVAIKLFNSRLNSYDIKTYFDPSTVVEFLHLDTRLLLLLCLIMVTSAIVLILWQHSHRGLKYLTGLLAMISWGASAIPIKESYVHDVYYRNFISVNLDHGSSKSYSTDYIAALDRKYPNSGCTSCEFSDATHRPNVIVLVVESLSMYHSQLFSGINDWTPNIDAIAKENRYFTNFHANTFRSSHGLIALASGYPTMVPIKPFLQQKPVEGYRNIDYTLPKFLSAVGYETAFLKAGVLSSSDSDLFAQSMGFDVIEGSEYPGYQGADRYQFDSVEDLVFYRRVVDYAQTAQAPYFVMAVTVTSHLPFVVPKTRELDQEKTMRYVDTAVKTLYDDLVKNNFFEDGVLIITADHRAMTPISAAEIDQFGLGAASLVPLIVVGGDFSSGAQTALVQQNDLLNSLVSWLSPDCEKPHMGSFLREQPKSAQCVYHSRGDRRDAINVFCGQESGAIKFAGDDTRLVSGRLTDESDIIDYVNFRRIQLTRRAQAEASSAEVSNVEASSKVTRQATFANEICF</sequence>
<keyword evidence="8" id="KW-0378">Hydrolase</keyword>
<dbReference type="InterPro" id="IPR000917">
    <property type="entry name" value="Sulfatase_N"/>
</dbReference>
<dbReference type="Gene3D" id="3.40.720.10">
    <property type="entry name" value="Alkaline Phosphatase, subunit A"/>
    <property type="match status" value="1"/>
</dbReference>
<evidence type="ECO:0000256" key="2">
    <source>
        <dbReference type="ARBA" id="ARBA00022475"/>
    </source>
</evidence>
<dbReference type="Pfam" id="PF00884">
    <property type="entry name" value="Sulfatase"/>
    <property type="match status" value="1"/>
</dbReference>
<keyword evidence="9" id="KW-1185">Reference proteome</keyword>
<evidence type="ECO:0000256" key="5">
    <source>
        <dbReference type="ARBA" id="ARBA00023136"/>
    </source>
</evidence>
<feature type="transmembrane region" description="Helical" evidence="6">
    <location>
        <begin position="158"/>
        <end position="177"/>
    </location>
</feature>
<keyword evidence="8" id="KW-0808">Transferase</keyword>
<evidence type="ECO:0000256" key="4">
    <source>
        <dbReference type="ARBA" id="ARBA00022989"/>
    </source>
</evidence>
<reference evidence="8 9" key="1">
    <citation type="submission" date="2019-10" db="EMBL/GenBank/DDBJ databases">
        <title>Cardiobacteriales fam. a chemoheterotrophic member of the order Cardiobacteriales, and proposal of Cardiobacteriales fam. nov.</title>
        <authorList>
            <person name="Wang C."/>
        </authorList>
    </citation>
    <scope>NUCLEOTIDE SEQUENCE [LARGE SCALE GENOMIC DNA]</scope>
    <source>
        <strain evidence="8 9">ML27</strain>
    </source>
</reference>
<comment type="subcellular location">
    <subcellularLocation>
        <location evidence="1">Cell membrane</location>
        <topology evidence="1">Multi-pass membrane protein</topology>
    </subcellularLocation>
</comment>
<dbReference type="Proteomes" id="UP000471298">
    <property type="component" value="Unassembled WGS sequence"/>
</dbReference>
<dbReference type="InterPro" id="IPR050448">
    <property type="entry name" value="OpgB/LTA_synthase_biosynth"/>
</dbReference>
<dbReference type="InParanoid" id="A0A6N7EZ99"/>
<evidence type="ECO:0000256" key="6">
    <source>
        <dbReference type="SAM" id="Phobius"/>
    </source>
</evidence>
<feature type="transmembrane region" description="Helical" evidence="6">
    <location>
        <begin position="87"/>
        <end position="105"/>
    </location>
</feature>
<dbReference type="GO" id="GO:0016787">
    <property type="term" value="F:hydrolase activity"/>
    <property type="evidence" value="ECO:0007669"/>
    <property type="project" value="UniProtKB-KW"/>
</dbReference>
<evidence type="ECO:0000259" key="7">
    <source>
        <dbReference type="Pfam" id="PF00884"/>
    </source>
</evidence>